<dbReference type="EMBL" id="JAKRRX010000080">
    <property type="protein sequence ID" value="MCW8334900.1"/>
    <property type="molecule type" value="Genomic_DNA"/>
</dbReference>
<dbReference type="InterPro" id="IPR000600">
    <property type="entry name" value="ROK"/>
</dbReference>
<sequence length="348" mass="38834">MKLDNPIISFDLGGTWFRSSLLNESLETSFFSKVPSINYLTNPNDSPNSLQQKLVDYIVVEVERIIKCSGSPVNTVVISMGAAINAINGVVLNSGPLWGPDCKPFDLLGALNMCSPYINWNVYNDISATLMYHSVHDNKLTKRSCLITISSGIGMRVYDPSNKKIPFGSEMGLQGEIGHLPINFSLFGKKLEMECDCGGKNHLNAFCSGRGVDNIIKNLPLLVPESNMLAIENINSLSKFKDYLLCNNTVVEEILRKIVSPIAHSILWILTIDPQIEVMFITGGLYEYLGDFYSEELIRQLEHIGMYQTSEYVEDYFRSKLIFSDTVQHAGLIGAAYCLSLKDKVKVY</sequence>
<comment type="caution">
    <text evidence="2">The sequence shown here is derived from an EMBL/GenBank/DDBJ whole genome shotgun (WGS) entry which is preliminary data.</text>
</comment>
<accession>A0A9X3HSD3</accession>
<gene>
    <name evidence="2" type="ORF">MD483_13830</name>
</gene>
<protein>
    <submittedName>
        <fullName evidence="2">ROK family protein</fullName>
    </submittedName>
</protein>
<dbReference type="PANTHER" id="PTHR18964">
    <property type="entry name" value="ROK (REPRESSOR, ORF, KINASE) FAMILY"/>
    <property type="match status" value="1"/>
</dbReference>
<proteinExistence type="inferred from homology"/>
<evidence type="ECO:0000313" key="3">
    <source>
        <dbReference type="Proteomes" id="UP001155586"/>
    </source>
</evidence>
<evidence type="ECO:0000313" key="2">
    <source>
        <dbReference type="EMBL" id="MCW8334900.1"/>
    </source>
</evidence>
<keyword evidence="3" id="KW-1185">Reference proteome</keyword>
<dbReference type="InterPro" id="IPR043129">
    <property type="entry name" value="ATPase_NBD"/>
</dbReference>
<dbReference type="SUPFAM" id="SSF53067">
    <property type="entry name" value="Actin-like ATPase domain"/>
    <property type="match status" value="1"/>
</dbReference>
<dbReference type="Pfam" id="PF00480">
    <property type="entry name" value="ROK"/>
    <property type="match status" value="1"/>
</dbReference>
<evidence type="ECO:0000256" key="1">
    <source>
        <dbReference type="ARBA" id="ARBA00006479"/>
    </source>
</evidence>
<comment type="similarity">
    <text evidence="1">Belongs to the ROK (NagC/XylR) family.</text>
</comment>
<dbReference type="Proteomes" id="UP001155586">
    <property type="component" value="Unassembled WGS sequence"/>
</dbReference>
<name>A0A9X3HSD3_9VIBR</name>
<dbReference type="AlphaFoldDB" id="A0A9X3HSD3"/>
<dbReference type="RefSeq" id="WP_265688221.1">
    <property type="nucleotide sequence ID" value="NZ_JAKRRX010000080.1"/>
</dbReference>
<organism evidence="2 3">
    <name type="scientific">Vibrio paucivorans</name>
    <dbReference type="NCBI Taxonomy" id="2829489"/>
    <lineage>
        <taxon>Bacteria</taxon>
        <taxon>Pseudomonadati</taxon>
        <taxon>Pseudomonadota</taxon>
        <taxon>Gammaproteobacteria</taxon>
        <taxon>Vibrionales</taxon>
        <taxon>Vibrionaceae</taxon>
        <taxon>Vibrio</taxon>
    </lineage>
</organism>
<dbReference type="PANTHER" id="PTHR18964:SF149">
    <property type="entry name" value="BIFUNCTIONAL UDP-N-ACETYLGLUCOSAMINE 2-EPIMERASE_N-ACETYLMANNOSAMINE KINASE"/>
    <property type="match status" value="1"/>
</dbReference>
<dbReference type="Gene3D" id="3.30.420.40">
    <property type="match status" value="2"/>
</dbReference>
<reference evidence="2" key="1">
    <citation type="submission" date="2022-02" db="EMBL/GenBank/DDBJ databases">
        <title>Vibrio sp. nov., a new bacterium isolated from Bohai sea, China.</title>
        <authorList>
            <person name="Yuan Y."/>
        </authorList>
    </citation>
    <scope>NUCLEOTIDE SEQUENCE</scope>
    <source>
        <strain evidence="2">DBSS07</strain>
    </source>
</reference>